<proteinExistence type="predicted"/>
<evidence type="ECO:0000313" key="2">
    <source>
        <dbReference type="Proteomes" id="UP000799438"/>
    </source>
</evidence>
<accession>A0A6A6BNJ8</accession>
<sequence>MRRPSSGLAGLLVAAFQPPLTSDRLPASPSTVRLTRTTWPSCRVSRPEVAAGQSAICRQPKDMAAQASGGTIRLERVWAPELRKHSSRLGSGRSCWS</sequence>
<dbReference type="GeneID" id="54292906"/>
<gene>
    <name evidence="1" type="ORF">K452DRAFT_141435</name>
</gene>
<keyword evidence="2" id="KW-1185">Reference proteome</keyword>
<name>A0A6A6BNJ8_9PEZI</name>
<evidence type="ECO:0000313" key="1">
    <source>
        <dbReference type="EMBL" id="KAF2144407.1"/>
    </source>
</evidence>
<dbReference type="RefSeq" id="XP_033400119.1">
    <property type="nucleotide sequence ID" value="XM_033535412.1"/>
</dbReference>
<organism evidence="1 2">
    <name type="scientific">Aplosporella prunicola CBS 121167</name>
    <dbReference type="NCBI Taxonomy" id="1176127"/>
    <lineage>
        <taxon>Eukaryota</taxon>
        <taxon>Fungi</taxon>
        <taxon>Dikarya</taxon>
        <taxon>Ascomycota</taxon>
        <taxon>Pezizomycotina</taxon>
        <taxon>Dothideomycetes</taxon>
        <taxon>Dothideomycetes incertae sedis</taxon>
        <taxon>Botryosphaeriales</taxon>
        <taxon>Aplosporellaceae</taxon>
        <taxon>Aplosporella</taxon>
    </lineage>
</organism>
<dbReference type="EMBL" id="ML995479">
    <property type="protein sequence ID" value="KAF2144407.1"/>
    <property type="molecule type" value="Genomic_DNA"/>
</dbReference>
<protein>
    <submittedName>
        <fullName evidence="1">Uncharacterized protein</fullName>
    </submittedName>
</protein>
<dbReference type="AlphaFoldDB" id="A0A6A6BNJ8"/>
<reference evidence="1" key="1">
    <citation type="journal article" date="2020" name="Stud. Mycol.">
        <title>101 Dothideomycetes genomes: a test case for predicting lifestyles and emergence of pathogens.</title>
        <authorList>
            <person name="Haridas S."/>
            <person name="Albert R."/>
            <person name="Binder M."/>
            <person name="Bloem J."/>
            <person name="Labutti K."/>
            <person name="Salamov A."/>
            <person name="Andreopoulos B."/>
            <person name="Baker S."/>
            <person name="Barry K."/>
            <person name="Bills G."/>
            <person name="Bluhm B."/>
            <person name="Cannon C."/>
            <person name="Castanera R."/>
            <person name="Culley D."/>
            <person name="Daum C."/>
            <person name="Ezra D."/>
            <person name="Gonzalez J."/>
            <person name="Henrissat B."/>
            <person name="Kuo A."/>
            <person name="Liang C."/>
            <person name="Lipzen A."/>
            <person name="Lutzoni F."/>
            <person name="Magnuson J."/>
            <person name="Mondo S."/>
            <person name="Nolan M."/>
            <person name="Ohm R."/>
            <person name="Pangilinan J."/>
            <person name="Park H.-J."/>
            <person name="Ramirez L."/>
            <person name="Alfaro M."/>
            <person name="Sun H."/>
            <person name="Tritt A."/>
            <person name="Yoshinaga Y."/>
            <person name="Zwiers L.-H."/>
            <person name="Turgeon B."/>
            <person name="Goodwin S."/>
            <person name="Spatafora J."/>
            <person name="Crous P."/>
            <person name="Grigoriev I."/>
        </authorList>
    </citation>
    <scope>NUCLEOTIDE SEQUENCE</scope>
    <source>
        <strain evidence="1">CBS 121167</strain>
    </source>
</reference>
<dbReference type="Proteomes" id="UP000799438">
    <property type="component" value="Unassembled WGS sequence"/>
</dbReference>